<dbReference type="EMBL" id="FOHK01000005">
    <property type="protein sequence ID" value="SET17290.1"/>
    <property type="molecule type" value="Genomic_DNA"/>
</dbReference>
<name>A0A1I0CCK6_THASX</name>
<keyword evidence="1" id="KW-0560">Oxidoreductase</keyword>
<dbReference type="PANTHER" id="PTHR43364:SF4">
    <property type="entry name" value="NAD(P)-LINKED OXIDOREDUCTASE SUPERFAMILY PROTEIN"/>
    <property type="match status" value="1"/>
</dbReference>
<evidence type="ECO:0000313" key="3">
    <source>
        <dbReference type="EMBL" id="SET17290.1"/>
    </source>
</evidence>
<dbReference type="RefSeq" id="WP_093328418.1">
    <property type="nucleotide sequence ID" value="NZ_AP027363.1"/>
</dbReference>
<evidence type="ECO:0000313" key="4">
    <source>
        <dbReference type="Proteomes" id="UP000199308"/>
    </source>
</evidence>
<organism evidence="3 4">
    <name type="scientific">Thalassotalea agarivorans</name>
    <name type="common">Thalassomonas agarivorans</name>
    <dbReference type="NCBI Taxonomy" id="349064"/>
    <lineage>
        <taxon>Bacteria</taxon>
        <taxon>Pseudomonadati</taxon>
        <taxon>Pseudomonadota</taxon>
        <taxon>Gammaproteobacteria</taxon>
        <taxon>Alteromonadales</taxon>
        <taxon>Colwelliaceae</taxon>
        <taxon>Thalassotalea</taxon>
    </lineage>
</organism>
<sequence>MQYSRLGSSNIKISRVCLGTMTWGEQNTQQDADSQLDFALDAGVNFIDTAEMYPVPPAAATAHKTEEIIGDYLARNPAKRNQLVLATKVAGPGLKWIRGGQTVDKQAVVDAVEASLKRLKVEAIDLYQIHWPNRTSPHFSRHWPGSYKFTDTSKDAEIAEMANILEGLQLCIEQGKIKHVGLSDETPWGIHTYLNLAKSLNLPKMVSIQNEFSALHTKDWPYLIETCVHEDVAYLPWSPLAGGALTGKYIDGARPKGSRWSMLQRNGLFRDTEQSNQAVVAFVELANQFAMSPAQLALAWCNHVNGVSSTIIGATTLAQLEENIAAFDLTLSSQQLDIIQQFLKQYPSPF</sequence>
<proteinExistence type="predicted"/>
<evidence type="ECO:0000259" key="2">
    <source>
        <dbReference type="Pfam" id="PF00248"/>
    </source>
</evidence>
<feature type="domain" description="NADP-dependent oxidoreductase" evidence="2">
    <location>
        <begin position="16"/>
        <end position="342"/>
    </location>
</feature>
<dbReference type="OrthoDB" id="9772407at2"/>
<gene>
    <name evidence="3" type="ORF">SAMN05660429_01152</name>
</gene>
<dbReference type="InterPro" id="IPR050523">
    <property type="entry name" value="AKR_Detox_Biosynth"/>
</dbReference>
<dbReference type="InterPro" id="IPR036812">
    <property type="entry name" value="NAD(P)_OxRdtase_dom_sf"/>
</dbReference>
<dbReference type="STRING" id="349064.SAMN05660429_01152"/>
<dbReference type="PANTHER" id="PTHR43364">
    <property type="entry name" value="NADH-SPECIFIC METHYLGLYOXAL REDUCTASE-RELATED"/>
    <property type="match status" value="1"/>
</dbReference>
<dbReference type="SUPFAM" id="SSF51430">
    <property type="entry name" value="NAD(P)-linked oxidoreductase"/>
    <property type="match status" value="1"/>
</dbReference>
<dbReference type="GO" id="GO:0016491">
    <property type="term" value="F:oxidoreductase activity"/>
    <property type="evidence" value="ECO:0007669"/>
    <property type="project" value="UniProtKB-KW"/>
</dbReference>
<dbReference type="AlphaFoldDB" id="A0A1I0CCK6"/>
<accession>A0A1I0CCK6</accession>
<dbReference type="Proteomes" id="UP000199308">
    <property type="component" value="Unassembled WGS sequence"/>
</dbReference>
<protein>
    <submittedName>
        <fullName evidence="3">Predicted oxidoreductase</fullName>
    </submittedName>
</protein>
<evidence type="ECO:0000256" key="1">
    <source>
        <dbReference type="ARBA" id="ARBA00023002"/>
    </source>
</evidence>
<dbReference type="Pfam" id="PF00248">
    <property type="entry name" value="Aldo_ket_red"/>
    <property type="match status" value="1"/>
</dbReference>
<keyword evidence="4" id="KW-1185">Reference proteome</keyword>
<dbReference type="InterPro" id="IPR023210">
    <property type="entry name" value="NADP_OxRdtase_dom"/>
</dbReference>
<dbReference type="Gene3D" id="3.20.20.100">
    <property type="entry name" value="NADP-dependent oxidoreductase domain"/>
    <property type="match status" value="1"/>
</dbReference>
<reference evidence="3 4" key="1">
    <citation type="submission" date="2016-10" db="EMBL/GenBank/DDBJ databases">
        <authorList>
            <person name="de Groot N.N."/>
        </authorList>
    </citation>
    <scope>NUCLEOTIDE SEQUENCE [LARGE SCALE GENOMIC DNA]</scope>
    <source>
        <strain evidence="3 4">DSM 19706</strain>
    </source>
</reference>
<dbReference type="CDD" id="cd19094">
    <property type="entry name" value="AKR_Tas-like"/>
    <property type="match status" value="1"/>
</dbReference>